<feature type="transmembrane region" description="Helical" evidence="1">
    <location>
        <begin position="231"/>
        <end position="252"/>
    </location>
</feature>
<accession>A0A0R1U7S3</accession>
<evidence type="ECO:0000313" key="3">
    <source>
        <dbReference type="Proteomes" id="UP000050816"/>
    </source>
</evidence>
<dbReference type="PATRIC" id="fig|1423760.3.peg.1870"/>
<comment type="caution">
    <text evidence="2">The sequence shown here is derived from an EMBL/GenBank/DDBJ whole genome shotgun (WGS) entry which is preliminary data.</text>
</comment>
<name>A0A0R1U7S3_9LACO</name>
<reference evidence="2 3" key="1">
    <citation type="journal article" date="2015" name="Genome Announc.">
        <title>Expanding the biotechnology potential of lactobacilli through comparative genomics of 213 strains and associated genera.</title>
        <authorList>
            <person name="Sun Z."/>
            <person name="Harris H.M."/>
            <person name="McCann A."/>
            <person name="Guo C."/>
            <person name="Argimon S."/>
            <person name="Zhang W."/>
            <person name="Yang X."/>
            <person name="Jeffery I.B."/>
            <person name="Cooney J.C."/>
            <person name="Kagawa T.F."/>
            <person name="Liu W."/>
            <person name="Song Y."/>
            <person name="Salvetti E."/>
            <person name="Wrobel A."/>
            <person name="Rasinkangas P."/>
            <person name="Parkhill J."/>
            <person name="Rea M.C."/>
            <person name="O'Sullivan O."/>
            <person name="Ritari J."/>
            <person name="Douillard F.P."/>
            <person name="Paul Ross R."/>
            <person name="Yang R."/>
            <person name="Briner A.E."/>
            <person name="Felis G.E."/>
            <person name="de Vos W.M."/>
            <person name="Barrangou R."/>
            <person name="Klaenhammer T.R."/>
            <person name="Caufield P.W."/>
            <person name="Cui Y."/>
            <person name="Zhang H."/>
            <person name="O'Toole P.W."/>
        </authorList>
    </citation>
    <scope>NUCLEOTIDE SEQUENCE [LARGE SCALE GENOMIC DNA]</scope>
    <source>
        <strain evidence="2 3">DSM 15946</strain>
    </source>
</reference>
<dbReference type="Proteomes" id="UP000050816">
    <property type="component" value="Unassembled WGS sequence"/>
</dbReference>
<feature type="transmembrane region" description="Helical" evidence="1">
    <location>
        <begin position="52"/>
        <end position="76"/>
    </location>
</feature>
<dbReference type="Pfam" id="PF12730">
    <property type="entry name" value="ABC2_membrane_4"/>
    <property type="match status" value="1"/>
</dbReference>
<dbReference type="EMBL" id="AZFK01000048">
    <property type="protein sequence ID" value="KRL89341.1"/>
    <property type="molecule type" value="Genomic_DNA"/>
</dbReference>
<evidence type="ECO:0000256" key="1">
    <source>
        <dbReference type="SAM" id="Phobius"/>
    </source>
</evidence>
<evidence type="ECO:0000313" key="2">
    <source>
        <dbReference type="EMBL" id="KRL89341.1"/>
    </source>
</evidence>
<feature type="transmembrane region" description="Helical" evidence="1">
    <location>
        <begin position="135"/>
        <end position="158"/>
    </location>
</feature>
<sequence length="257" mass="29120">MRALLDLVLCEFQKLKRRKFITLTMGVACLFPLPVLFLALRQQQAFYMLFRMVFIFGEMLFLPCVLGVLSTIIFLTEDENDVLKNILTVPVSRTKIFLSKCIMLMILAIIYCLLELSASILFAFMIGNATNASSFILFSILSGVFIFTCSMPVVLFVITFGKNFTVSNIASFIYGVICFALAYLCTGPGGEVLLKSKIGVLPIVMVFRWYLGYFPLEERLEKFNLYVVPTPVMIGYILIFLAITVFIGILVYRKKEV</sequence>
<feature type="transmembrane region" description="Helical" evidence="1">
    <location>
        <begin position="192"/>
        <end position="211"/>
    </location>
</feature>
<feature type="transmembrane region" description="Helical" evidence="1">
    <location>
        <begin position="164"/>
        <end position="185"/>
    </location>
</feature>
<feature type="transmembrane region" description="Helical" evidence="1">
    <location>
        <begin position="96"/>
        <end position="123"/>
    </location>
</feature>
<feature type="transmembrane region" description="Helical" evidence="1">
    <location>
        <begin position="20"/>
        <end position="40"/>
    </location>
</feature>
<protein>
    <recommendedName>
        <fullName evidence="4">ABC transporter permease</fullName>
    </recommendedName>
</protein>
<keyword evidence="1" id="KW-0472">Membrane</keyword>
<gene>
    <name evidence="2" type="ORF">FC43_GL001790</name>
</gene>
<organism evidence="2 3">
    <name type="scientific">Limosilactobacillus ingluviei DSM 15946</name>
    <dbReference type="NCBI Taxonomy" id="1423760"/>
    <lineage>
        <taxon>Bacteria</taxon>
        <taxon>Bacillati</taxon>
        <taxon>Bacillota</taxon>
        <taxon>Bacilli</taxon>
        <taxon>Lactobacillales</taxon>
        <taxon>Lactobacillaceae</taxon>
        <taxon>Limosilactobacillus</taxon>
    </lineage>
</organism>
<proteinExistence type="predicted"/>
<keyword evidence="1" id="KW-0812">Transmembrane</keyword>
<dbReference type="AlphaFoldDB" id="A0A0R1U7S3"/>
<evidence type="ECO:0008006" key="4">
    <source>
        <dbReference type="Google" id="ProtNLM"/>
    </source>
</evidence>
<keyword evidence="1" id="KW-1133">Transmembrane helix</keyword>